<organism evidence="4">
    <name type="scientific">Timema tahoe</name>
    <dbReference type="NCBI Taxonomy" id="61484"/>
    <lineage>
        <taxon>Eukaryota</taxon>
        <taxon>Metazoa</taxon>
        <taxon>Ecdysozoa</taxon>
        <taxon>Arthropoda</taxon>
        <taxon>Hexapoda</taxon>
        <taxon>Insecta</taxon>
        <taxon>Pterygota</taxon>
        <taxon>Neoptera</taxon>
        <taxon>Polyneoptera</taxon>
        <taxon>Phasmatodea</taxon>
        <taxon>Timematodea</taxon>
        <taxon>Timematoidea</taxon>
        <taxon>Timematidae</taxon>
        <taxon>Timema</taxon>
    </lineage>
</organism>
<dbReference type="SUPFAM" id="SSF50494">
    <property type="entry name" value="Trypsin-like serine proteases"/>
    <property type="match status" value="1"/>
</dbReference>
<dbReference type="InterPro" id="IPR043504">
    <property type="entry name" value="Peptidase_S1_PA_chymotrypsin"/>
</dbReference>
<dbReference type="GO" id="GO:0006508">
    <property type="term" value="P:proteolysis"/>
    <property type="evidence" value="ECO:0007669"/>
    <property type="project" value="InterPro"/>
</dbReference>
<feature type="domain" description="Peptidase S1" evidence="3">
    <location>
        <begin position="191"/>
        <end position="234"/>
    </location>
</feature>
<dbReference type="Pfam" id="PF00089">
    <property type="entry name" value="Trypsin"/>
    <property type="match status" value="1"/>
</dbReference>
<dbReference type="InterPro" id="IPR009003">
    <property type="entry name" value="Peptidase_S1_PA"/>
</dbReference>
<gene>
    <name evidence="4" type="ORF">TTEB3V08_LOCUS11804</name>
</gene>
<dbReference type="Gene3D" id="2.40.10.10">
    <property type="entry name" value="Trypsin-like serine proteases"/>
    <property type="match status" value="1"/>
</dbReference>
<proteinExistence type="predicted"/>
<dbReference type="EMBL" id="OE009756">
    <property type="protein sequence ID" value="CAD7463925.1"/>
    <property type="molecule type" value="Genomic_DNA"/>
</dbReference>
<feature type="compositionally biased region" description="Acidic residues" evidence="2">
    <location>
        <begin position="145"/>
        <end position="155"/>
    </location>
</feature>
<reference evidence="4" key="1">
    <citation type="submission" date="2020-11" db="EMBL/GenBank/DDBJ databases">
        <authorList>
            <person name="Tran Van P."/>
        </authorList>
    </citation>
    <scope>NUCLEOTIDE SEQUENCE</scope>
</reference>
<dbReference type="PROSITE" id="PS00134">
    <property type="entry name" value="TRYPSIN_HIS"/>
    <property type="match status" value="1"/>
</dbReference>
<dbReference type="InterPro" id="IPR001254">
    <property type="entry name" value="Trypsin_dom"/>
</dbReference>
<evidence type="ECO:0000259" key="3">
    <source>
        <dbReference type="Pfam" id="PF00089"/>
    </source>
</evidence>
<evidence type="ECO:0000256" key="2">
    <source>
        <dbReference type="SAM" id="MobiDB-lite"/>
    </source>
</evidence>
<dbReference type="InterPro" id="IPR018114">
    <property type="entry name" value="TRYPSIN_HIS"/>
</dbReference>
<feature type="region of interest" description="Disordered" evidence="2">
    <location>
        <begin position="67"/>
        <end position="155"/>
    </location>
</feature>
<dbReference type="AlphaFoldDB" id="A0A7R9ISZ6"/>
<dbReference type="PANTHER" id="PTHR24252">
    <property type="entry name" value="ACROSIN-RELATED"/>
    <property type="match status" value="1"/>
</dbReference>
<protein>
    <recommendedName>
        <fullName evidence="3">Peptidase S1 domain-containing protein</fullName>
    </recommendedName>
</protein>
<evidence type="ECO:0000256" key="1">
    <source>
        <dbReference type="ARBA" id="ARBA00023157"/>
    </source>
</evidence>
<accession>A0A7R9ISZ6</accession>
<keyword evidence="1" id="KW-1015">Disulfide bond</keyword>
<dbReference type="GO" id="GO:0007340">
    <property type="term" value="P:acrosome reaction"/>
    <property type="evidence" value="ECO:0007669"/>
    <property type="project" value="TreeGrafter"/>
</dbReference>
<name>A0A7R9ISZ6_9NEOP</name>
<dbReference type="PANTHER" id="PTHR24252:SF8">
    <property type="entry name" value="ACROSIN"/>
    <property type="match status" value="1"/>
</dbReference>
<dbReference type="GO" id="GO:0004252">
    <property type="term" value="F:serine-type endopeptidase activity"/>
    <property type="evidence" value="ECO:0007669"/>
    <property type="project" value="InterPro"/>
</dbReference>
<evidence type="ECO:0000313" key="4">
    <source>
        <dbReference type="EMBL" id="CAD7463925.1"/>
    </source>
</evidence>
<feature type="compositionally biased region" description="Polar residues" evidence="2">
    <location>
        <begin position="91"/>
        <end position="107"/>
    </location>
</feature>
<sequence>MNRNVFEDYYFISEDLQEKKNKNGDLPFTLPAEINPVTTIQNNKTADQISYQDAAVLVKGSLHKNKVMDDRARKEANKKKKREIGEKRQFALQNKSGTTLPNPSTSQRGKRGKRGKLGPQKRCDKRSTVSSSSSKDEDDHLSFVETDDEDSENDEDAQCFVLMSRPEKEVICGSSNNKIPNADNRLITRRILQGSSAEIKQFPYMVSIRVNNTPICGGSIINHWFILTAAHCVYT</sequence>